<dbReference type="Proteomes" id="UP000214646">
    <property type="component" value="Unassembled WGS sequence"/>
</dbReference>
<dbReference type="AlphaFoldDB" id="A0A225DDP1"/>
<evidence type="ECO:0000313" key="2">
    <source>
        <dbReference type="EMBL" id="OWK36638.1"/>
    </source>
</evidence>
<organism evidence="2 3">
    <name type="scientific">Fimbriiglobus ruber</name>
    <dbReference type="NCBI Taxonomy" id="1908690"/>
    <lineage>
        <taxon>Bacteria</taxon>
        <taxon>Pseudomonadati</taxon>
        <taxon>Planctomycetota</taxon>
        <taxon>Planctomycetia</taxon>
        <taxon>Gemmatales</taxon>
        <taxon>Gemmataceae</taxon>
        <taxon>Fimbriiglobus</taxon>
    </lineage>
</organism>
<proteinExistence type="predicted"/>
<sequence>MATVPGTGQEEGRPRGVGKNFFYRGTEPVRPSRVPHSPAAAVFRAGRVDRVGRAAGSRQVGEFPGGA</sequence>
<gene>
    <name evidence="2" type="ORF">FRUB_09201</name>
</gene>
<dbReference type="EMBL" id="NIDE01000017">
    <property type="protein sequence ID" value="OWK36638.1"/>
    <property type="molecule type" value="Genomic_DNA"/>
</dbReference>
<name>A0A225DDP1_9BACT</name>
<reference evidence="3" key="1">
    <citation type="submission" date="2017-06" db="EMBL/GenBank/DDBJ databases">
        <title>Genome analysis of Fimbriiglobus ruber SP5, the first member of the order Planctomycetales with confirmed chitinolytic capability.</title>
        <authorList>
            <person name="Ravin N.V."/>
            <person name="Rakitin A.L."/>
            <person name="Ivanova A.A."/>
            <person name="Beletsky A.V."/>
            <person name="Kulichevskaya I.S."/>
            <person name="Mardanov A.V."/>
            <person name="Dedysh S.N."/>
        </authorList>
    </citation>
    <scope>NUCLEOTIDE SEQUENCE [LARGE SCALE GENOMIC DNA]</scope>
    <source>
        <strain evidence="3">SP5</strain>
    </source>
</reference>
<keyword evidence="3" id="KW-1185">Reference proteome</keyword>
<protein>
    <submittedName>
        <fullName evidence="2">Uncharacterized protein</fullName>
    </submittedName>
</protein>
<feature type="region of interest" description="Disordered" evidence="1">
    <location>
        <begin position="1"/>
        <end position="34"/>
    </location>
</feature>
<evidence type="ECO:0000256" key="1">
    <source>
        <dbReference type="SAM" id="MobiDB-lite"/>
    </source>
</evidence>
<accession>A0A225DDP1</accession>
<evidence type="ECO:0000313" key="3">
    <source>
        <dbReference type="Proteomes" id="UP000214646"/>
    </source>
</evidence>
<comment type="caution">
    <text evidence="2">The sequence shown here is derived from an EMBL/GenBank/DDBJ whole genome shotgun (WGS) entry which is preliminary data.</text>
</comment>